<dbReference type="EMBL" id="DVGZ01000124">
    <property type="protein sequence ID" value="HIR48237.1"/>
    <property type="molecule type" value="Genomic_DNA"/>
</dbReference>
<sequence length="399" mass="44742">MSKKKRRPTARAEPQEKRSANSSAVWLCSPESFDTLTCSGYTSLAHSPQISAGVDKIAKLIGSMTIHLMENGATGDIRIKNELSRKIDINPNNNMGRSNFIQWIVRNMILDGNGNVTVYPKTRRGYLQDLIPIPPALTSYVPDGEWDYKVMINGREYSPDKVLHFALNPDSYYPWLGTGYHIALGDLANNLKQASATEKGFMSSKWKPSLIVKVDALTEEFSGPEGRKRLLDSYATGAEVGEPWLIPAEQFSVEQVKPLTLSDLALADMVELDTRTVAAVLDVPPFVLGIGDFNRDAWNNFVNTTIMPLARVLEQEFTKKLLYSPELFFRFNNWSLYSYSITELVSAGAEMVDRMALRRNEWRNWVGLPPDPEMDELLALENYIPADRLGDQGKLIGGE</sequence>
<dbReference type="Pfam" id="PF04860">
    <property type="entry name" value="Phage_portal"/>
    <property type="match status" value="1"/>
</dbReference>
<name>A0A9D1AP70_9FIRM</name>
<dbReference type="InterPro" id="IPR006944">
    <property type="entry name" value="Phage/GTA_portal"/>
</dbReference>
<dbReference type="NCBIfam" id="TIGR01537">
    <property type="entry name" value="portal_HK97"/>
    <property type="match status" value="1"/>
</dbReference>
<organism evidence="2 3">
    <name type="scientific">Candidatus Caccousia avicola</name>
    <dbReference type="NCBI Taxonomy" id="2840721"/>
    <lineage>
        <taxon>Bacteria</taxon>
        <taxon>Bacillati</taxon>
        <taxon>Bacillota</taxon>
        <taxon>Clostridia</taxon>
        <taxon>Eubacteriales</taxon>
        <taxon>Oscillospiraceae</taxon>
        <taxon>Oscillospiraceae incertae sedis</taxon>
        <taxon>Candidatus Caccousia</taxon>
    </lineage>
</organism>
<feature type="region of interest" description="Disordered" evidence="1">
    <location>
        <begin position="1"/>
        <end position="21"/>
    </location>
</feature>
<evidence type="ECO:0000313" key="2">
    <source>
        <dbReference type="EMBL" id="HIR48237.1"/>
    </source>
</evidence>
<dbReference type="AlphaFoldDB" id="A0A9D1AP70"/>
<reference evidence="2" key="2">
    <citation type="journal article" date="2021" name="PeerJ">
        <title>Extensive microbial diversity within the chicken gut microbiome revealed by metagenomics and culture.</title>
        <authorList>
            <person name="Gilroy R."/>
            <person name="Ravi A."/>
            <person name="Getino M."/>
            <person name="Pursley I."/>
            <person name="Horton D.L."/>
            <person name="Alikhan N.F."/>
            <person name="Baker D."/>
            <person name="Gharbi K."/>
            <person name="Hall N."/>
            <person name="Watson M."/>
            <person name="Adriaenssens E.M."/>
            <person name="Foster-Nyarko E."/>
            <person name="Jarju S."/>
            <person name="Secka A."/>
            <person name="Antonio M."/>
            <person name="Oren A."/>
            <person name="Chaudhuri R.R."/>
            <person name="La Ragione R."/>
            <person name="Hildebrand F."/>
            <person name="Pallen M.J."/>
        </authorList>
    </citation>
    <scope>NUCLEOTIDE SEQUENCE</scope>
    <source>
        <strain evidence="2">ChiSxjej1B13-7958</strain>
    </source>
</reference>
<accession>A0A9D1AP70</accession>
<evidence type="ECO:0000256" key="1">
    <source>
        <dbReference type="SAM" id="MobiDB-lite"/>
    </source>
</evidence>
<dbReference type="Proteomes" id="UP000824242">
    <property type="component" value="Unassembled WGS sequence"/>
</dbReference>
<protein>
    <submittedName>
        <fullName evidence="2">Phage portal protein</fullName>
    </submittedName>
</protein>
<reference evidence="2" key="1">
    <citation type="submission" date="2020-10" db="EMBL/GenBank/DDBJ databases">
        <authorList>
            <person name="Gilroy R."/>
        </authorList>
    </citation>
    <scope>NUCLEOTIDE SEQUENCE</scope>
    <source>
        <strain evidence="2">ChiSxjej1B13-7958</strain>
    </source>
</reference>
<gene>
    <name evidence="2" type="ORF">IAB89_11400</name>
</gene>
<proteinExistence type="predicted"/>
<dbReference type="InterPro" id="IPR006427">
    <property type="entry name" value="Portal_HK97"/>
</dbReference>
<comment type="caution">
    <text evidence="2">The sequence shown here is derived from an EMBL/GenBank/DDBJ whole genome shotgun (WGS) entry which is preliminary data.</text>
</comment>
<evidence type="ECO:0000313" key="3">
    <source>
        <dbReference type="Proteomes" id="UP000824242"/>
    </source>
</evidence>